<keyword evidence="3" id="KW-1185">Reference proteome</keyword>
<gene>
    <name evidence="2" type="ORF">CSUB01_09981</name>
</gene>
<evidence type="ECO:0000313" key="3">
    <source>
        <dbReference type="Proteomes" id="UP000027238"/>
    </source>
</evidence>
<dbReference type="OrthoDB" id="4818638at2759"/>
<reference evidence="3" key="1">
    <citation type="journal article" date="2014" name="Genome Announc.">
        <title>Draft genome sequence of Colletotrichum sublineola, a destructive pathogen of cultivated sorghum.</title>
        <authorList>
            <person name="Baroncelli R."/>
            <person name="Sanz-Martin J.M."/>
            <person name="Rech G.E."/>
            <person name="Sukno S.A."/>
            <person name="Thon M.R."/>
        </authorList>
    </citation>
    <scope>NUCLEOTIDE SEQUENCE [LARGE SCALE GENOMIC DNA]</scope>
    <source>
        <strain evidence="3">TX430BB</strain>
    </source>
</reference>
<protein>
    <submittedName>
        <fullName evidence="2">Uncharacterized protein</fullName>
    </submittedName>
</protein>
<dbReference type="AlphaFoldDB" id="A0A066XIY7"/>
<organism evidence="2 3">
    <name type="scientific">Colletotrichum sublineola</name>
    <name type="common">Sorghum anthracnose fungus</name>
    <dbReference type="NCBI Taxonomy" id="1173701"/>
    <lineage>
        <taxon>Eukaryota</taxon>
        <taxon>Fungi</taxon>
        <taxon>Dikarya</taxon>
        <taxon>Ascomycota</taxon>
        <taxon>Pezizomycotina</taxon>
        <taxon>Sordariomycetes</taxon>
        <taxon>Hypocreomycetidae</taxon>
        <taxon>Glomerellales</taxon>
        <taxon>Glomerellaceae</taxon>
        <taxon>Colletotrichum</taxon>
        <taxon>Colletotrichum graminicola species complex</taxon>
    </lineage>
</organism>
<feature type="compositionally biased region" description="Basic and acidic residues" evidence="1">
    <location>
        <begin position="1"/>
        <end position="11"/>
    </location>
</feature>
<dbReference type="HOGENOM" id="CLU_1081879_0_0_1"/>
<dbReference type="Proteomes" id="UP000027238">
    <property type="component" value="Unassembled WGS sequence"/>
</dbReference>
<evidence type="ECO:0000313" key="2">
    <source>
        <dbReference type="EMBL" id="KDN65676.1"/>
    </source>
</evidence>
<evidence type="ECO:0000256" key="1">
    <source>
        <dbReference type="SAM" id="MobiDB-lite"/>
    </source>
</evidence>
<name>A0A066XIY7_COLSU</name>
<feature type="region of interest" description="Disordered" evidence="1">
    <location>
        <begin position="1"/>
        <end position="22"/>
    </location>
</feature>
<comment type="caution">
    <text evidence="2">The sequence shown here is derived from an EMBL/GenBank/DDBJ whole genome shotgun (WGS) entry which is preliminary data.</text>
</comment>
<proteinExistence type="predicted"/>
<dbReference type="EMBL" id="JMSE01001011">
    <property type="protein sequence ID" value="KDN65676.1"/>
    <property type="molecule type" value="Genomic_DNA"/>
</dbReference>
<sequence>MAGLTEQDRPAQVRRRARRSNRLDISSAQAEISNSELAQSTFPEGIPWRDPAPLYQSLPNEIQELILKAASNPGTPTMRFVSLRQAVIHETDACRRIPPIPGCPCYRHRPNYITFWPLRRQFIMDSAEWRVLCRSTNSRPPRDVIAATNSQGRAVVQQRRRLDPFPQKQGDWSLTKVVLEEAMPAHEIGDPYNCNSGDLILVHILPRGGWKLISGRLIPIVSSPVIRGRRRTSTGIRGRGPCRSANWSCPSFGGGRR</sequence>
<accession>A0A066XIY7</accession>